<organism evidence="3 4">
    <name type="scientific">Planctobacterium marinum</name>
    <dbReference type="NCBI Taxonomy" id="1631968"/>
    <lineage>
        <taxon>Bacteria</taxon>
        <taxon>Pseudomonadati</taxon>
        <taxon>Pseudomonadota</taxon>
        <taxon>Gammaproteobacteria</taxon>
        <taxon>Alteromonadales</taxon>
        <taxon>Alteromonadaceae</taxon>
        <taxon>Planctobacterium</taxon>
    </lineage>
</organism>
<feature type="compositionally biased region" description="Polar residues" evidence="1">
    <location>
        <begin position="91"/>
        <end position="103"/>
    </location>
</feature>
<evidence type="ECO:0008006" key="5">
    <source>
        <dbReference type="Google" id="ProtNLM"/>
    </source>
</evidence>
<dbReference type="Pfam" id="PF09826">
    <property type="entry name" value="Beta_propel"/>
    <property type="match status" value="1"/>
</dbReference>
<reference evidence="3" key="1">
    <citation type="submission" date="2023-01" db="EMBL/GenBank/DDBJ databases">
        <title>Complete genome sequence of Planctobacterium marinum strain Dej080120_11.</title>
        <authorList>
            <person name="Ueki S."/>
            <person name="Maruyama F."/>
        </authorList>
    </citation>
    <scope>NUCLEOTIDE SEQUENCE</scope>
    <source>
        <strain evidence="3">Dej080120_11</strain>
    </source>
</reference>
<name>A0AA48HP25_9ALTE</name>
<feature type="region of interest" description="Disordered" evidence="1">
    <location>
        <begin position="91"/>
        <end position="110"/>
    </location>
</feature>
<dbReference type="KEGG" id="pmaw:MACH26_38570"/>
<keyword evidence="4" id="KW-1185">Reference proteome</keyword>
<feature type="chain" id="PRO_5041207638" description="Beta propeller domain protein" evidence="2">
    <location>
        <begin position="24"/>
        <end position="672"/>
    </location>
</feature>
<protein>
    <recommendedName>
        <fullName evidence="5">Beta propeller domain protein</fullName>
    </recommendedName>
</protein>
<evidence type="ECO:0000313" key="4">
    <source>
        <dbReference type="Proteomes" id="UP001333710"/>
    </source>
</evidence>
<dbReference type="EMBL" id="AP027272">
    <property type="protein sequence ID" value="BDX08336.1"/>
    <property type="molecule type" value="Genomic_DNA"/>
</dbReference>
<evidence type="ECO:0000313" key="3">
    <source>
        <dbReference type="EMBL" id="BDX08336.1"/>
    </source>
</evidence>
<dbReference type="PROSITE" id="PS51257">
    <property type="entry name" value="PROKAR_LIPOPROTEIN"/>
    <property type="match status" value="1"/>
</dbReference>
<gene>
    <name evidence="3" type="ORF">MACH26_38570</name>
</gene>
<keyword evidence="2" id="KW-0732">Signal</keyword>
<sequence length="672" mass="73767">MIKRALSLSCAIALLTACGGSDTATTPITPPEPPAPQLPEINGAQAISGSLVLSGPGEFERYLKNGIYSRSAGTDRDGGIPAAPTLEFNDAASSSNFSQTNTAEEGVDETDRVEYDGNILYIATQPVWNGVEMPAASVRVMQRNDDFSLTEVNDIAVESENSNINGMYLYEDRLSVVSSGFPFMTLMDIASTSFFAPDGGWSNSVDLNLYDTSSPTETNEVAAISVDGWLVASRRIDNHIYLVTSYNPYVELPHPYPEDDAQRLANYEFLQTVSMADLMPDIRINELAQELSQPEECLIPEEATEADGYANLLHVTRINIEQPEQFESICMSTYADISYMSTNSLYLAAHVQEGMSLHKFDVASQFAYAASGEVDGGLWGRDGTPQLRMSESDNFLRIVTSQWTDNGPEHKLSVLQQSDSALQLVAQLPNDEQPEAIGKPNEDIFAVRFIQDRAYIVTFERVDPLYVIDLADNTAPFVAGALEIPGFSSYLHPLENGYLLGVGQEVEEVDLPGTGDTPQTLPVTTGVKVSLFDASDASNPIELANVSFDDTYTPVEYDYRALSVLKTGQQYQFALPLESWLETEVTDENAEEGTTTTLWQPHNSLLMLDVNATAGAAQMQVVNRMEVENDPESYAWSADDRSVIHGDNVFFVHGNQVWHSLWQADSEVNGPY</sequence>
<evidence type="ECO:0000256" key="1">
    <source>
        <dbReference type="SAM" id="MobiDB-lite"/>
    </source>
</evidence>
<dbReference type="RefSeq" id="WP_338294409.1">
    <property type="nucleotide sequence ID" value="NZ_AP027272.1"/>
</dbReference>
<evidence type="ECO:0000256" key="2">
    <source>
        <dbReference type="SAM" id="SignalP"/>
    </source>
</evidence>
<proteinExistence type="predicted"/>
<dbReference type="Proteomes" id="UP001333710">
    <property type="component" value="Chromosome"/>
</dbReference>
<dbReference type="InterPro" id="IPR019198">
    <property type="entry name" value="Beta_propeller_containing"/>
</dbReference>
<feature type="signal peptide" evidence="2">
    <location>
        <begin position="1"/>
        <end position="23"/>
    </location>
</feature>
<dbReference type="AlphaFoldDB" id="A0AA48HP25"/>
<accession>A0AA48HP25</accession>